<dbReference type="GO" id="GO:0006749">
    <property type="term" value="P:glutathione metabolic process"/>
    <property type="evidence" value="ECO:0007669"/>
    <property type="project" value="TreeGrafter"/>
</dbReference>
<dbReference type="Pfam" id="PF14497">
    <property type="entry name" value="GST_C_3"/>
    <property type="match status" value="1"/>
</dbReference>
<dbReference type="InterPro" id="IPR036282">
    <property type="entry name" value="Glutathione-S-Trfase_C_sf"/>
</dbReference>
<dbReference type="OrthoDB" id="414243at2759"/>
<organism evidence="3 4">
    <name type="scientific">Acaromyces ingoldii</name>
    <dbReference type="NCBI Taxonomy" id="215250"/>
    <lineage>
        <taxon>Eukaryota</taxon>
        <taxon>Fungi</taxon>
        <taxon>Dikarya</taxon>
        <taxon>Basidiomycota</taxon>
        <taxon>Ustilaginomycotina</taxon>
        <taxon>Exobasidiomycetes</taxon>
        <taxon>Exobasidiales</taxon>
        <taxon>Cryptobasidiaceae</taxon>
        <taxon>Acaromyces</taxon>
    </lineage>
</organism>
<dbReference type="InterPro" id="IPR036249">
    <property type="entry name" value="Thioredoxin-like_sf"/>
</dbReference>
<dbReference type="Gene3D" id="3.40.30.10">
    <property type="entry name" value="Glutaredoxin"/>
    <property type="match status" value="1"/>
</dbReference>
<name>A0A316YS79_9BASI</name>
<accession>A0A316YS79</accession>
<dbReference type="InterPro" id="IPR004046">
    <property type="entry name" value="GST_C"/>
</dbReference>
<gene>
    <name evidence="3" type="ORF">FA10DRAFT_278649</name>
</gene>
<dbReference type="Gene3D" id="1.20.1050.10">
    <property type="match status" value="1"/>
</dbReference>
<dbReference type="PANTHER" id="PTHR11571:SF263">
    <property type="entry name" value="GLUTATHIONE S-TRANSFERASE"/>
    <property type="match status" value="1"/>
</dbReference>
<proteinExistence type="predicted"/>
<dbReference type="PANTHER" id="PTHR11571">
    <property type="entry name" value="GLUTATHIONE S-TRANSFERASE"/>
    <property type="match status" value="1"/>
</dbReference>
<dbReference type="RefSeq" id="XP_025379180.1">
    <property type="nucleotide sequence ID" value="XM_025523472.1"/>
</dbReference>
<dbReference type="InterPro" id="IPR050213">
    <property type="entry name" value="GST_superfamily"/>
</dbReference>
<keyword evidence="3" id="KW-0808">Transferase</keyword>
<feature type="domain" description="GST N-terminal" evidence="1">
    <location>
        <begin position="3"/>
        <end position="108"/>
    </location>
</feature>
<dbReference type="InterPro" id="IPR004045">
    <property type="entry name" value="Glutathione_S-Trfase_N"/>
</dbReference>
<evidence type="ECO:0000313" key="4">
    <source>
        <dbReference type="Proteomes" id="UP000245768"/>
    </source>
</evidence>
<evidence type="ECO:0000259" key="1">
    <source>
        <dbReference type="PROSITE" id="PS50404"/>
    </source>
</evidence>
<dbReference type="InterPro" id="IPR010987">
    <property type="entry name" value="Glutathione-S-Trfase_C-like"/>
</dbReference>
<dbReference type="GO" id="GO:0004364">
    <property type="term" value="F:glutathione transferase activity"/>
    <property type="evidence" value="ECO:0007669"/>
    <property type="project" value="TreeGrafter"/>
</dbReference>
<dbReference type="CDD" id="cd03192">
    <property type="entry name" value="GST_C_Sigma_like"/>
    <property type="match status" value="1"/>
</dbReference>
<dbReference type="SUPFAM" id="SSF52833">
    <property type="entry name" value="Thioredoxin-like"/>
    <property type="match status" value="1"/>
</dbReference>
<dbReference type="PROSITE" id="PS50404">
    <property type="entry name" value="GST_NTER"/>
    <property type="match status" value="1"/>
</dbReference>
<reference evidence="3 4" key="1">
    <citation type="journal article" date="2018" name="Mol. Biol. Evol.">
        <title>Broad Genomic Sampling Reveals a Smut Pathogenic Ancestry of the Fungal Clade Ustilaginomycotina.</title>
        <authorList>
            <person name="Kijpornyongpan T."/>
            <person name="Mondo S.J."/>
            <person name="Barry K."/>
            <person name="Sandor L."/>
            <person name="Lee J."/>
            <person name="Lipzen A."/>
            <person name="Pangilinan J."/>
            <person name="LaButti K."/>
            <person name="Hainaut M."/>
            <person name="Henrissat B."/>
            <person name="Grigoriev I.V."/>
            <person name="Spatafora J.W."/>
            <person name="Aime M.C."/>
        </authorList>
    </citation>
    <scope>NUCLEOTIDE SEQUENCE [LARGE SCALE GENOMIC DNA]</scope>
    <source>
        <strain evidence="3 4">MCA 4198</strain>
    </source>
</reference>
<dbReference type="InParanoid" id="A0A316YS79"/>
<dbReference type="GeneID" id="37045388"/>
<evidence type="ECO:0000259" key="2">
    <source>
        <dbReference type="PROSITE" id="PS50405"/>
    </source>
</evidence>
<evidence type="ECO:0000313" key="3">
    <source>
        <dbReference type="EMBL" id="PWN91982.1"/>
    </source>
</evidence>
<dbReference type="STRING" id="215250.A0A316YS79"/>
<dbReference type="EMBL" id="KZ819635">
    <property type="protein sequence ID" value="PWN91982.1"/>
    <property type="molecule type" value="Genomic_DNA"/>
</dbReference>
<dbReference type="Proteomes" id="UP000245768">
    <property type="component" value="Unassembled WGS sequence"/>
</dbReference>
<dbReference type="AlphaFoldDB" id="A0A316YS79"/>
<keyword evidence="4" id="KW-1185">Reference proteome</keyword>
<dbReference type="PROSITE" id="PS50405">
    <property type="entry name" value="GST_CTER"/>
    <property type="match status" value="1"/>
</dbReference>
<dbReference type="SUPFAM" id="SSF47616">
    <property type="entry name" value="GST C-terminal domain-like"/>
    <property type="match status" value="1"/>
</dbReference>
<protein>
    <submittedName>
        <fullName evidence="3">Glutathione S-transferase C-terminal-like protein</fullName>
    </submittedName>
</protein>
<feature type="domain" description="GST C-terminal" evidence="2">
    <location>
        <begin position="121"/>
        <end position="258"/>
    </location>
</feature>
<sequence length="273" mass="30679">MAPKYVLHYWPSIPGRGEYIRLAFEATGTAYTESNEPKTLLKHVMSCSKVGHPPHFAPPVLEIQLEAARSTKSRKTETSEDVKSSSPFFLSQTPAILAYLAPHLGLDGVKKGKNEEDPEVDQIRRAQVNQITLTILDLNSEVHDSHHPVASSAYYEEQVPEAKKRAEDLRKVRLPKFLKLFEETIASNEDEDHLYGSSLTTADLALFQLIDGIQFAFPKRAAALEKSGKYAKVFALKQAVAKLPKIKAYLESERRLPYSDGIFRHYPELDGED</sequence>